<comment type="caution">
    <text evidence="1">The sequence shown here is derived from an EMBL/GenBank/DDBJ whole genome shotgun (WGS) entry which is preliminary data.</text>
</comment>
<dbReference type="InterPro" id="IPR012337">
    <property type="entry name" value="RNaseH-like_sf"/>
</dbReference>
<gene>
    <name evidence="1" type="ORF">QR680_018945</name>
</gene>
<evidence type="ECO:0000313" key="2">
    <source>
        <dbReference type="Proteomes" id="UP001175271"/>
    </source>
</evidence>
<reference evidence="1" key="1">
    <citation type="submission" date="2023-06" db="EMBL/GenBank/DDBJ databases">
        <title>Genomic analysis of the entomopathogenic nematode Steinernema hermaphroditum.</title>
        <authorList>
            <person name="Schwarz E.M."/>
            <person name="Heppert J.K."/>
            <person name="Baniya A."/>
            <person name="Schwartz H.T."/>
            <person name="Tan C.-H."/>
            <person name="Antoshechkin I."/>
            <person name="Sternberg P.W."/>
            <person name="Goodrich-Blair H."/>
            <person name="Dillman A.R."/>
        </authorList>
    </citation>
    <scope>NUCLEOTIDE SEQUENCE</scope>
    <source>
        <strain evidence="1">PS9179</strain>
        <tissue evidence="1">Whole animal</tissue>
    </source>
</reference>
<evidence type="ECO:0000313" key="1">
    <source>
        <dbReference type="EMBL" id="KAK0407008.1"/>
    </source>
</evidence>
<evidence type="ECO:0008006" key="3">
    <source>
        <dbReference type="Google" id="ProtNLM"/>
    </source>
</evidence>
<dbReference type="AlphaFoldDB" id="A0AA39HLN8"/>
<protein>
    <recommendedName>
        <fullName evidence="3">DUF659 domain-containing protein</fullName>
    </recommendedName>
</protein>
<name>A0AA39HLN8_9BILA</name>
<dbReference type="Proteomes" id="UP001175271">
    <property type="component" value="Unassembled WGS sequence"/>
</dbReference>
<accession>A0AA39HLN8</accession>
<dbReference type="SUPFAM" id="SSF53098">
    <property type="entry name" value="Ribonuclease H-like"/>
    <property type="match status" value="1"/>
</dbReference>
<keyword evidence="2" id="KW-1185">Reference proteome</keyword>
<sequence length="167" mass="18598">MIRASNASAIPDRRKLAGEILARNPADVRGRLLRSTKGELLSLSVDEFSHGSRRFLTVTASNITSDWRMTTTRLDVVSLEDRRATGEAIRELIVAQLQNFDISLDRVVSVTRDGGSNVVKAVQLLGIDSVHCFDHFLHLCLTDALNSPQARHLNWLSRLGGTRHWPC</sequence>
<proteinExistence type="predicted"/>
<organism evidence="1 2">
    <name type="scientific">Steinernema hermaphroditum</name>
    <dbReference type="NCBI Taxonomy" id="289476"/>
    <lineage>
        <taxon>Eukaryota</taxon>
        <taxon>Metazoa</taxon>
        <taxon>Ecdysozoa</taxon>
        <taxon>Nematoda</taxon>
        <taxon>Chromadorea</taxon>
        <taxon>Rhabditida</taxon>
        <taxon>Tylenchina</taxon>
        <taxon>Panagrolaimomorpha</taxon>
        <taxon>Strongyloidoidea</taxon>
        <taxon>Steinernematidae</taxon>
        <taxon>Steinernema</taxon>
    </lineage>
</organism>
<dbReference type="EMBL" id="JAUCMV010000004">
    <property type="protein sequence ID" value="KAK0407008.1"/>
    <property type="molecule type" value="Genomic_DNA"/>
</dbReference>